<dbReference type="OMA" id="SGLFTWE"/>
<dbReference type="OrthoDB" id="19707at2759"/>
<feature type="non-terminal residue" evidence="4">
    <location>
        <position position="1"/>
    </location>
</feature>
<keyword evidence="1" id="KW-0479">Metal-binding</keyword>
<dbReference type="PANTHER" id="PTHR35303:SF5">
    <property type="entry name" value="OS02G0197800 PROTEIN"/>
    <property type="match status" value="1"/>
</dbReference>
<protein>
    <recommendedName>
        <fullName evidence="3">Gamma-butyrobetaine hydroxylase-like N-terminal domain-containing protein</fullName>
    </recommendedName>
</protein>
<gene>
    <name evidence="4" type="ORF">CHLNCDRAFT_14902</name>
</gene>
<proteinExistence type="predicted"/>
<sequence>QVLEVEFNTGQRFTYPAEYLRVESPAAGNQDSKDARGQLKVVHGRRQVGIMAIDRIGSYAVRLSFDDLHSSGIYSWQYLHDLGTQKLSRMRRYIRMLRERGLSRD</sequence>
<dbReference type="Pfam" id="PF06155">
    <property type="entry name" value="GBBH-like_N"/>
    <property type="match status" value="1"/>
</dbReference>
<evidence type="ECO:0000313" key="4">
    <source>
        <dbReference type="EMBL" id="EFN57117.1"/>
    </source>
</evidence>
<dbReference type="InParanoid" id="E1ZAU5"/>
<feature type="non-terminal residue" evidence="4">
    <location>
        <position position="105"/>
    </location>
</feature>
<dbReference type="Gene3D" id="3.30.2020.30">
    <property type="match status" value="1"/>
</dbReference>
<dbReference type="GO" id="GO:0046872">
    <property type="term" value="F:metal ion binding"/>
    <property type="evidence" value="ECO:0007669"/>
    <property type="project" value="UniProtKB-KW"/>
</dbReference>
<dbReference type="FunCoup" id="E1ZAU5">
    <property type="interactions" value="14"/>
</dbReference>
<organism evidence="5">
    <name type="scientific">Chlorella variabilis</name>
    <name type="common">Green alga</name>
    <dbReference type="NCBI Taxonomy" id="554065"/>
    <lineage>
        <taxon>Eukaryota</taxon>
        <taxon>Viridiplantae</taxon>
        <taxon>Chlorophyta</taxon>
        <taxon>core chlorophytes</taxon>
        <taxon>Trebouxiophyceae</taxon>
        <taxon>Chlorellales</taxon>
        <taxon>Chlorellaceae</taxon>
        <taxon>Chlorella clade</taxon>
        <taxon>Chlorella</taxon>
    </lineage>
</organism>
<name>E1ZAU5_CHLVA</name>
<dbReference type="AlphaFoldDB" id="E1ZAU5"/>
<dbReference type="Proteomes" id="UP000008141">
    <property type="component" value="Unassembled WGS sequence"/>
</dbReference>
<feature type="domain" description="Gamma-butyrobetaine hydroxylase-like N-terminal" evidence="3">
    <location>
        <begin position="2"/>
        <end position="80"/>
    </location>
</feature>
<dbReference type="EMBL" id="GL433840">
    <property type="protein sequence ID" value="EFN57117.1"/>
    <property type="molecule type" value="Genomic_DNA"/>
</dbReference>
<dbReference type="KEGG" id="cvr:CHLNCDRAFT_14902"/>
<keyword evidence="5" id="KW-1185">Reference proteome</keyword>
<dbReference type="PANTHER" id="PTHR35303">
    <property type="entry name" value="OS02G0197800 PROTEIN"/>
    <property type="match status" value="1"/>
</dbReference>
<evidence type="ECO:0000313" key="5">
    <source>
        <dbReference type="Proteomes" id="UP000008141"/>
    </source>
</evidence>
<accession>E1ZAU5</accession>
<reference evidence="4 5" key="1">
    <citation type="journal article" date="2010" name="Plant Cell">
        <title>The Chlorella variabilis NC64A genome reveals adaptation to photosymbiosis, coevolution with viruses, and cryptic sex.</title>
        <authorList>
            <person name="Blanc G."/>
            <person name="Duncan G."/>
            <person name="Agarkova I."/>
            <person name="Borodovsky M."/>
            <person name="Gurnon J."/>
            <person name="Kuo A."/>
            <person name="Lindquist E."/>
            <person name="Lucas S."/>
            <person name="Pangilinan J."/>
            <person name="Polle J."/>
            <person name="Salamov A."/>
            <person name="Terry A."/>
            <person name="Yamada T."/>
            <person name="Dunigan D.D."/>
            <person name="Grigoriev I.V."/>
            <person name="Claverie J.M."/>
            <person name="Van Etten J.L."/>
        </authorList>
    </citation>
    <scope>NUCLEOTIDE SEQUENCE [LARGE SCALE GENOMIC DNA]</scope>
    <source>
        <strain evidence="4 5">NC64A</strain>
    </source>
</reference>
<dbReference type="InterPro" id="IPR038492">
    <property type="entry name" value="GBBH-like_N_sf"/>
</dbReference>
<evidence type="ECO:0000259" key="3">
    <source>
        <dbReference type="Pfam" id="PF06155"/>
    </source>
</evidence>
<evidence type="ECO:0000256" key="1">
    <source>
        <dbReference type="ARBA" id="ARBA00022723"/>
    </source>
</evidence>
<dbReference type="GeneID" id="17356506"/>
<dbReference type="InterPro" id="IPR010376">
    <property type="entry name" value="GBBH-like_N"/>
</dbReference>
<dbReference type="eggNOG" id="ENOG502RZ9H">
    <property type="taxonomic scope" value="Eukaryota"/>
</dbReference>
<evidence type="ECO:0000256" key="2">
    <source>
        <dbReference type="ARBA" id="ARBA00023004"/>
    </source>
</evidence>
<dbReference type="RefSeq" id="XP_005849219.1">
    <property type="nucleotide sequence ID" value="XM_005849157.1"/>
</dbReference>
<dbReference type="STRING" id="554065.E1ZAU5"/>
<keyword evidence="2" id="KW-0408">Iron</keyword>